<sequence>SPLSLRRAMQRRNLNLKGFSLIELMVAVAILAMVIFGIFHAYSTGFMGIADARDRTVATNYAREAMEDIKNMEFELITNENLSVEVTFDWEFKRNVIVSDLEDNLKKVTTRVYWTKRDGSLIDVTTSMMINHMQFNPGVADHILLFSEKYELPIGGATLITAIIKDANGNTKIDWSEDNDIDFNEDKGVISDISETIKGVATATYTASGILLDDLPTTATITASVDGLSSTLILNITDKVTKIELSASFETIWADYSGVDGPYESTVTAKLLDASNSLV</sequence>
<evidence type="ECO:0000256" key="3">
    <source>
        <dbReference type="ARBA" id="ARBA00022475"/>
    </source>
</evidence>
<dbReference type="NCBIfam" id="TIGR02532">
    <property type="entry name" value="IV_pilin_GFxxxE"/>
    <property type="match status" value="1"/>
</dbReference>
<dbReference type="AlphaFoldDB" id="X1TX58"/>
<evidence type="ECO:0000256" key="9">
    <source>
        <dbReference type="SAM" id="Phobius"/>
    </source>
</evidence>
<feature type="transmembrane region" description="Helical" evidence="9">
    <location>
        <begin position="21"/>
        <end position="42"/>
    </location>
</feature>
<comment type="caution">
    <text evidence="10">The sequence shown here is derived from an EMBL/GenBank/DDBJ whole genome shotgun (WGS) entry which is preliminary data.</text>
</comment>
<keyword evidence="4" id="KW-0488">Methylation</keyword>
<evidence type="ECO:0008006" key="11">
    <source>
        <dbReference type="Google" id="ProtNLM"/>
    </source>
</evidence>
<dbReference type="InterPro" id="IPR010052">
    <property type="entry name" value="T2SS_protein-GspI"/>
</dbReference>
<dbReference type="InterPro" id="IPR012902">
    <property type="entry name" value="N_methyl_site"/>
</dbReference>
<evidence type="ECO:0000256" key="2">
    <source>
        <dbReference type="ARBA" id="ARBA00008358"/>
    </source>
</evidence>
<evidence type="ECO:0000256" key="1">
    <source>
        <dbReference type="ARBA" id="ARBA00004377"/>
    </source>
</evidence>
<evidence type="ECO:0000256" key="8">
    <source>
        <dbReference type="ARBA" id="ARBA00023136"/>
    </source>
</evidence>
<dbReference type="PANTHER" id="PTHR38779:SF2">
    <property type="entry name" value="TYPE II SECRETION SYSTEM PROTEIN I-RELATED"/>
    <property type="match status" value="1"/>
</dbReference>
<dbReference type="EMBL" id="BARW01017854">
    <property type="protein sequence ID" value="GAI92155.1"/>
    <property type="molecule type" value="Genomic_DNA"/>
</dbReference>
<keyword evidence="7 9" id="KW-1133">Transmembrane helix</keyword>
<dbReference type="Gene3D" id="2.60.40.10">
    <property type="entry name" value="Immunoglobulins"/>
    <property type="match status" value="1"/>
</dbReference>
<gene>
    <name evidence="10" type="ORF">S12H4_30724</name>
</gene>
<protein>
    <recommendedName>
        <fullName evidence="11">Prepilin-type N-terminal cleavage/methylation domain-containing protein</fullName>
    </recommendedName>
</protein>
<evidence type="ECO:0000313" key="10">
    <source>
        <dbReference type="EMBL" id="GAI92155.1"/>
    </source>
</evidence>
<keyword evidence="5" id="KW-0997">Cell inner membrane</keyword>
<feature type="non-terminal residue" evidence="10">
    <location>
        <position position="1"/>
    </location>
</feature>
<dbReference type="PROSITE" id="PS00409">
    <property type="entry name" value="PROKAR_NTER_METHYL"/>
    <property type="match status" value="1"/>
</dbReference>
<comment type="subcellular location">
    <subcellularLocation>
        <location evidence="1">Cell inner membrane</location>
        <topology evidence="1">Single-pass membrane protein</topology>
    </subcellularLocation>
</comment>
<name>X1TX58_9ZZZZ</name>
<evidence type="ECO:0000256" key="7">
    <source>
        <dbReference type="ARBA" id="ARBA00022989"/>
    </source>
</evidence>
<organism evidence="10">
    <name type="scientific">marine sediment metagenome</name>
    <dbReference type="NCBI Taxonomy" id="412755"/>
    <lineage>
        <taxon>unclassified sequences</taxon>
        <taxon>metagenomes</taxon>
        <taxon>ecological metagenomes</taxon>
    </lineage>
</organism>
<reference evidence="10" key="1">
    <citation type="journal article" date="2014" name="Front. Microbiol.">
        <title>High frequency of phylogenetically diverse reductive dehalogenase-homologous genes in deep subseafloor sedimentary metagenomes.</title>
        <authorList>
            <person name="Kawai M."/>
            <person name="Futagami T."/>
            <person name="Toyoda A."/>
            <person name="Takaki Y."/>
            <person name="Nishi S."/>
            <person name="Hori S."/>
            <person name="Arai W."/>
            <person name="Tsubouchi T."/>
            <person name="Morono Y."/>
            <person name="Uchiyama I."/>
            <person name="Ito T."/>
            <person name="Fujiyama A."/>
            <person name="Inagaki F."/>
            <person name="Takami H."/>
        </authorList>
    </citation>
    <scope>NUCLEOTIDE SEQUENCE</scope>
    <source>
        <strain evidence="10">Expedition CK06-06</strain>
    </source>
</reference>
<keyword evidence="6 9" id="KW-0812">Transmembrane</keyword>
<dbReference type="GO" id="GO:0015628">
    <property type="term" value="P:protein secretion by the type II secretion system"/>
    <property type="evidence" value="ECO:0007669"/>
    <property type="project" value="InterPro"/>
</dbReference>
<feature type="non-terminal residue" evidence="10">
    <location>
        <position position="279"/>
    </location>
</feature>
<evidence type="ECO:0000256" key="6">
    <source>
        <dbReference type="ARBA" id="ARBA00022692"/>
    </source>
</evidence>
<comment type="similarity">
    <text evidence="2">Belongs to the GSP I family.</text>
</comment>
<dbReference type="PANTHER" id="PTHR38779">
    <property type="entry name" value="TYPE II SECRETION SYSTEM PROTEIN I-RELATED"/>
    <property type="match status" value="1"/>
</dbReference>
<dbReference type="InterPro" id="IPR013783">
    <property type="entry name" value="Ig-like_fold"/>
</dbReference>
<evidence type="ECO:0000256" key="5">
    <source>
        <dbReference type="ARBA" id="ARBA00022519"/>
    </source>
</evidence>
<evidence type="ECO:0000256" key="4">
    <source>
        <dbReference type="ARBA" id="ARBA00022481"/>
    </source>
</evidence>
<keyword evidence="8 9" id="KW-0472">Membrane</keyword>
<dbReference type="GO" id="GO:0015627">
    <property type="term" value="C:type II protein secretion system complex"/>
    <property type="evidence" value="ECO:0007669"/>
    <property type="project" value="InterPro"/>
</dbReference>
<accession>X1TX58</accession>
<dbReference type="Pfam" id="PF07963">
    <property type="entry name" value="N_methyl"/>
    <property type="match status" value="1"/>
</dbReference>
<keyword evidence="3" id="KW-1003">Cell membrane</keyword>
<dbReference type="GO" id="GO:0005886">
    <property type="term" value="C:plasma membrane"/>
    <property type="evidence" value="ECO:0007669"/>
    <property type="project" value="UniProtKB-SubCell"/>
</dbReference>
<proteinExistence type="inferred from homology"/>